<evidence type="ECO:0000313" key="3">
    <source>
        <dbReference type="EMBL" id="MCQ4080115.1"/>
    </source>
</evidence>
<reference evidence="3" key="1">
    <citation type="submission" date="2022-06" db="EMBL/GenBank/DDBJ databases">
        <title>Draft genome sequence of Streptomyces sp. RB6PN25 isolated from peat swamp forest in Thailand.</title>
        <authorList>
            <person name="Duangmal K."/>
            <person name="Klaysubun C."/>
        </authorList>
    </citation>
    <scope>NUCLEOTIDE SEQUENCE</scope>
    <source>
        <strain evidence="3">RB6PN25</strain>
    </source>
</reference>
<feature type="transmembrane region" description="Helical" evidence="1">
    <location>
        <begin position="50"/>
        <end position="66"/>
    </location>
</feature>
<name>A0ABT1PR09_9ACTN</name>
<evidence type="ECO:0000259" key="2">
    <source>
        <dbReference type="Pfam" id="PF10756"/>
    </source>
</evidence>
<keyword evidence="1" id="KW-1133">Transmembrane helix</keyword>
<keyword evidence="4" id="KW-1185">Reference proteome</keyword>
<dbReference type="InterPro" id="IPR019692">
    <property type="entry name" value="CFP-6_PH"/>
</dbReference>
<sequence length="151" mass="16059">MSAAEEPLALPVTFRPVRTRTVLMTVGTILLVTFVTVAFAMPGWSAPDRGVFIATGAVIFGLLSLLSRPKIVAAPGGLTVVNLTTKRRLEWAEVLRVNLRPGDPWVYLDLADGTSLAAMGIQPGNGKQRAVQEARRLRALAEAYGTSSSAA</sequence>
<comment type="caution">
    <text evidence="3">The sequence shown here is derived from an EMBL/GenBank/DDBJ whole genome shotgun (WGS) entry which is preliminary data.</text>
</comment>
<dbReference type="EMBL" id="JANFNG010000002">
    <property type="protein sequence ID" value="MCQ4080115.1"/>
    <property type="molecule type" value="Genomic_DNA"/>
</dbReference>
<keyword evidence="1" id="KW-0472">Membrane</keyword>
<keyword evidence="1" id="KW-0812">Transmembrane</keyword>
<organism evidence="3 4">
    <name type="scientific">Streptomyces humicola</name>
    <dbReference type="NCBI Taxonomy" id="2953240"/>
    <lineage>
        <taxon>Bacteria</taxon>
        <taxon>Bacillati</taxon>
        <taxon>Actinomycetota</taxon>
        <taxon>Actinomycetes</taxon>
        <taxon>Kitasatosporales</taxon>
        <taxon>Streptomycetaceae</taxon>
        <taxon>Streptomyces</taxon>
    </lineage>
</organism>
<feature type="transmembrane region" description="Helical" evidence="1">
    <location>
        <begin position="21"/>
        <end position="44"/>
    </location>
</feature>
<gene>
    <name evidence="3" type="ORF">NGB36_05790</name>
</gene>
<proteinExistence type="predicted"/>
<dbReference type="RefSeq" id="WP_255918971.1">
    <property type="nucleotide sequence ID" value="NZ_JANFNG010000002.1"/>
</dbReference>
<evidence type="ECO:0000256" key="1">
    <source>
        <dbReference type="SAM" id="Phobius"/>
    </source>
</evidence>
<accession>A0ABT1PR09</accession>
<protein>
    <submittedName>
        <fullName evidence="3">PH domain-containing protein</fullName>
    </submittedName>
</protein>
<dbReference type="Pfam" id="PF10756">
    <property type="entry name" value="bPH_6"/>
    <property type="match status" value="1"/>
</dbReference>
<dbReference type="Proteomes" id="UP001057702">
    <property type="component" value="Unassembled WGS sequence"/>
</dbReference>
<evidence type="ECO:0000313" key="4">
    <source>
        <dbReference type="Proteomes" id="UP001057702"/>
    </source>
</evidence>
<feature type="domain" description="Low molecular weight protein antigen 6 PH" evidence="2">
    <location>
        <begin position="68"/>
        <end position="138"/>
    </location>
</feature>